<gene>
    <name evidence="2" type="ORF">HINF_LOCUS24186</name>
    <name evidence="1" type="ORF">HINF_LOCUS26316</name>
</gene>
<evidence type="ECO:0000313" key="1">
    <source>
        <dbReference type="EMBL" id="CAI9938671.1"/>
    </source>
</evidence>
<evidence type="ECO:0000313" key="2">
    <source>
        <dbReference type="EMBL" id="CAL6014261.1"/>
    </source>
</evidence>
<name>A0AA86PGT7_9EUKA</name>
<dbReference type="Gene3D" id="3.80.10.10">
    <property type="entry name" value="Ribonuclease Inhibitor"/>
    <property type="match status" value="1"/>
</dbReference>
<dbReference type="EMBL" id="CAXDID020000070">
    <property type="protein sequence ID" value="CAL6014261.1"/>
    <property type="molecule type" value="Genomic_DNA"/>
</dbReference>
<organism evidence="1">
    <name type="scientific">Hexamita inflata</name>
    <dbReference type="NCBI Taxonomy" id="28002"/>
    <lineage>
        <taxon>Eukaryota</taxon>
        <taxon>Metamonada</taxon>
        <taxon>Diplomonadida</taxon>
        <taxon>Hexamitidae</taxon>
        <taxon>Hexamitinae</taxon>
        <taxon>Hexamita</taxon>
    </lineage>
</organism>
<protein>
    <submittedName>
        <fullName evidence="1">Leucine-rich repeat-containing protein</fullName>
    </submittedName>
    <submittedName>
        <fullName evidence="2">Leucine-rich_repeat-containing protein</fullName>
    </submittedName>
</protein>
<dbReference type="SUPFAM" id="SSF52058">
    <property type="entry name" value="L domain-like"/>
    <property type="match status" value="1"/>
</dbReference>
<dbReference type="InterPro" id="IPR001611">
    <property type="entry name" value="Leu-rich_rpt"/>
</dbReference>
<dbReference type="Proteomes" id="UP001642409">
    <property type="component" value="Unassembled WGS sequence"/>
</dbReference>
<evidence type="ECO:0000313" key="3">
    <source>
        <dbReference type="Proteomes" id="UP001642409"/>
    </source>
</evidence>
<dbReference type="EMBL" id="CATOUU010000656">
    <property type="protein sequence ID" value="CAI9938671.1"/>
    <property type="molecule type" value="Genomic_DNA"/>
</dbReference>
<dbReference type="PROSITE" id="PS51450">
    <property type="entry name" value="LRR"/>
    <property type="match status" value="1"/>
</dbReference>
<dbReference type="AlphaFoldDB" id="A0AA86PGT7"/>
<proteinExistence type="predicted"/>
<sequence>MDRQTQCMLVDTITKCTNILEIARFNNAMDDLLKAIENNNLDAIQAQVTILMLPNSFIDDTLEQFQFMKKVIFNVLNNNIISSIIKLAMYPNLIYLDLSRNKLTTIGFTVFWRSQKRLRFVLLDGNSLTDASEVLSLNHLKLVYLSLKGNKFKHYVDKVREILPNLQCLDGEVFSYVHKTQFAENYLCSAYFQKHKIILPPPKIELKFQENMKNVLKFCMGLNTAQGQVCPVLLIQRYVRKFRAIVSVTRYRQHKMSATVKIQSILKMLAVYKKYHYTIRKTVILKTKAIKVILQNLRLRKEFRSIEHQIFQKLRERQAVEKIKYNLRLRHNVKLDQKISEGLVIYITKTFDTEHGAMVIFKKLAKYVMDDIAVALLSYQESDHVQFNQEQHLKFVQTNYQLVSERHDIWLQRSAKSLTESQHIQLKQFMPIKQQVANSKFQKNLVSQYSFLENSVAHKVNVMLQNIPRKIFKQTTAQIHEQSENTANSYFYKVTITHRDLSCIIIYLLVNKQNYELKTPEEKKMYKFGTAVFNQIMPNGTRNYLNDLFRTHEIPSFLEKSDFRQKLVIVSQHQILYEAAAMKIQKMFKMKIQNNKTIKEFSNQFLQYKSIQEIFMVQRAVKIIQKRVRGVFGRCRHLIFQKMRDAFESGIQHQCFLISKQAYAQLSKNKIVPSHFLKGMHVNLSPPLSSTFTHKIFTDGSDPYVMQKVQELGFQMGGLTQQLINVPELLPNLFGALTSNLLGAATLQYLGFVQIQSKYFTQSPFYSTLLKTWSSSELPLEFMGVKIKSQTREKVTDIEFGFDALKVVSGLRHVGQQESKKSDKFLADFDVKVIIDKIDYRELNSNILQAVYVEELNVDKYIQKEFRSVLRRYADQYLLIRPHNSKPEDVALKALLLELTYNNPMNFECVDTYTARKYEYLTKPDITTSIQAFQKLGAAIQIQTAMRKYSALYSFKKMPVHCTLIKKINQLFTQDDTDPQALGIQREQAAINLIQCAHSRKIESELLAQQKVNNPITIKQPPIRDANRTDKLKREKLLQATEQRYGTCVTKSANDLMKAQILQENKLRIAAVKEITKNFNSKKESLQKLFSQIISLNKMFHNQTSQEREDEKQKDVIKTSFILTESKARPKSHTLNSPRQMEIKLAPKNATVNNTKIDKLTGDTQNKSESPKGKPIQIALEKRQLQSLSFKAQQLKSSQHIKENKENLAKLNRENRVKDEQKLQGTQKIVEKRIEERQQVLKQRVQSQIEVRNSTKQNMKARMNVANVLGAIKHFEDE</sequence>
<comment type="caution">
    <text evidence="1">The sequence shown here is derived from an EMBL/GenBank/DDBJ whole genome shotgun (WGS) entry which is preliminary data.</text>
</comment>
<reference evidence="2 3" key="2">
    <citation type="submission" date="2024-07" db="EMBL/GenBank/DDBJ databases">
        <authorList>
            <person name="Akdeniz Z."/>
        </authorList>
    </citation>
    <scope>NUCLEOTIDE SEQUENCE [LARGE SCALE GENOMIC DNA]</scope>
</reference>
<keyword evidence="3" id="KW-1185">Reference proteome</keyword>
<dbReference type="InterPro" id="IPR032675">
    <property type="entry name" value="LRR_dom_sf"/>
</dbReference>
<accession>A0AA86PGT7</accession>
<reference evidence="1" key="1">
    <citation type="submission" date="2023-06" db="EMBL/GenBank/DDBJ databases">
        <authorList>
            <person name="Kurt Z."/>
        </authorList>
    </citation>
    <scope>NUCLEOTIDE SEQUENCE</scope>
</reference>